<accession>S4R6Z4</accession>
<dbReference type="HOGENOM" id="CLU_165853_0_0_1"/>
<dbReference type="STRING" id="7757.ENSPMAP00000000974"/>
<dbReference type="InterPro" id="IPR013786">
    <property type="entry name" value="AcylCoA_DH/ox_N"/>
</dbReference>
<name>S4R6Z4_PETMA</name>
<evidence type="ECO:0000313" key="2">
    <source>
        <dbReference type="Ensembl" id="ENSPMAP00000000974.1"/>
    </source>
</evidence>
<reference evidence="2" key="2">
    <citation type="submission" date="2025-09" db="UniProtKB">
        <authorList>
            <consortium name="Ensembl"/>
        </authorList>
    </citation>
    <scope>IDENTIFICATION</scope>
</reference>
<dbReference type="Ensembl" id="ENSPMAT00000000978.1">
    <property type="protein sequence ID" value="ENSPMAP00000000974.1"/>
    <property type="gene ID" value="ENSPMAG00000000887.1"/>
</dbReference>
<feature type="domain" description="Acyl-CoA dehydrogenase/oxidase N-terminal" evidence="1">
    <location>
        <begin position="2"/>
        <end position="83"/>
    </location>
</feature>
<dbReference type="PANTHER" id="PTHR43831:SF1">
    <property type="entry name" value="ISOBUTYRYL-COA DEHYDROGENASE, MITOCHONDRIAL"/>
    <property type="match status" value="1"/>
</dbReference>
<dbReference type="GO" id="GO:0016627">
    <property type="term" value="F:oxidoreductase activity, acting on the CH-CH group of donors"/>
    <property type="evidence" value="ECO:0007669"/>
    <property type="project" value="InterPro"/>
</dbReference>
<dbReference type="GeneTree" id="ENSGT00940000157590"/>
<proteinExistence type="predicted"/>
<dbReference type="InterPro" id="IPR009100">
    <property type="entry name" value="AcylCoA_DH/oxidase_NM_dom_sf"/>
</dbReference>
<dbReference type="InterPro" id="IPR037069">
    <property type="entry name" value="AcylCoA_DH/ox_N_sf"/>
</dbReference>
<organism evidence="2">
    <name type="scientific">Petromyzon marinus</name>
    <name type="common">Sea lamprey</name>
    <dbReference type="NCBI Taxonomy" id="7757"/>
    <lineage>
        <taxon>Eukaryota</taxon>
        <taxon>Metazoa</taxon>
        <taxon>Chordata</taxon>
        <taxon>Craniata</taxon>
        <taxon>Vertebrata</taxon>
        <taxon>Cyclostomata</taxon>
        <taxon>Hyperoartia</taxon>
        <taxon>Petromyzontiformes</taxon>
        <taxon>Petromyzontidae</taxon>
        <taxon>Petromyzon</taxon>
    </lineage>
</organism>
<dbReference type="Pfam" id="PF02771">
    <property type="entry name" value="Acyl-CoA_dh_N"/>
    <property type="match status" value="1"/>
</dbReference>
<reference evidence="2" key="1">
    <citation type="submission" date="2025-08" db="UniProtKB">
        <authorList>
            <consortium name="Ensembl"/>
        </authorList>
    </citation>
    <scope>IDENTIFICATION</scope>
</reference>
<dbReference type="GO" id="GO:0005739">
    <property type="term" value="C:mitochondrion"/>
    <property type="evidence" value="ECO:0007669"/>
    <property type="project" value="TreeGrafter"/>
</dbReference>
<dbReference type="InterPro" id="IPR052547">
    <property type="entry name" value="Mito_Isobutyryl-CoADH"/>
</dbReference>
<dbReference type="AlphaFoldDB" id="S4R6Z4"/>
<dbReference type="PANTHER" id="PTHR43831">
    <property type="entry name" value="ISOBUTYRYL-COA DEHYDROGENASE"/>
    <property type="match status" value="1"/>
</dbReference>
<protein>
    <recommendedName>
        <fullName evidence="1">Acyl-CoA dehydrogenase/oxidase N-terminal domain-containing protein</fullName>
    </recommendedName>
</protein>
<dbReference type="GO" id="GO:0050660">
    <property type="term" value="F:flavin adenine dinucleotide binding"/>
    <property type="evidence" value="ECO:0007669"/>
    <property type="project" value="InterPro"/>
</dbReference>
<sequence>QEIFPVEMLHKAGQLGFGGVYVQPEVGGSGLSRLETTVIFEALSTGCVSSTAYISIHNMCNWMIDVFGTVEQRDKYCPGLCSMHSLAAYCLTEPG</sequence>
<dbReference type="Gene3D" id="1.10.540.10">
    <property type="entry name" value="Acyl-CoA dehydrogenase/oxidase, N-terminal domain"/>
    <property type="match status" value="1"/>
</dbReference>
<evidence type="ECO:0000259" key="1">
    <source>
        <dbReference type="Pfam" id="PF02771"/>
    </source>
</evidence>
<dbReference type="SUPFAM" id="SSF56645">
    <property type="entry name" value="Acyl-CoA dehydrogenase NM domain-like"/>
    <property type="match status" value="1"/>
</dbReference>
<dbReference type="OMA" id="SCCITEP"/>